<comment type="subcellular location">
    <subcellularLocation>
        <location evidence="1">Cell membrane</location>
        <topology evidence="1">Multi-pass membrane protein</topology>
    </subcellularLocation>
    <subcellularLocation>
        <location evidence="9">Membrane</location>
        <topology evidence="9">Multi-pass membrane protein</topology>
    </subcellularLocation>
</comment>
<evidence type="ECO:0000256" key="8">
    <source>
        <dbReference type="ARBA" id="ARBA00023186"/>
    </source>
</evidence>
<organism evidence="12 13">
    <name type="scientific">Candidatus Kaiserbacteria bacterium CG10_big_fil_rev_8_21_14_0_10_49_17</name>
    <dbReference type="NCBI Taxonomy" id="1974609"/>
    <lineage>
        <taxon>Bacteria</taxon>
        <taxon>Candidatus Kaiseribacteriota</taxon>
    </lineage>
</organism>
<dbReference type="CDD" id="cd20070">
    <property type="entry name" value="5TM_YidC_Alb3"/>
    <property type="match status" value="1"/>
</dbReference>
<keyword evidence="5" id="KW-0653">Protein transport</keyword>
<dbReference type="AlphaFoldDB" id="A0A2M6WDJ7"/>
<dbReference type="InterPro" id="IPR028055">
    <property type="entry name" value="YidC/Oxa/ALB_C"/>
</dbReference>
<dbReference type="InterPro" id="IPR001708">
    <property type="entry name" value="YidC/ALB3/OXA1/COX18"/>
</dbReference>
<protein>
    <recommendedName>
        <fullName evidence="11">Membrane insertase YidC/Oxa/ALB C-terminal domain-containing protein</fullName>
    </recommendedName>
</protein>
<dbReference type="EMBL" id="PFBJ01000020">
    <property type="protein sequence ID" value="PIT90856.1"/>
    <property type="molecule type" value="Genomic_DNA"/>
</dbReference>
<evidence type="ECO:0000259" key="11">
    <source>
        <dbReference type="Pfam" id="PF02096"/>
    </source>
</evidence>
<proteinExistence type="inferred from homology"/>
<accession>A0A2M6WDJ7</accession>
<evidence type="ECO:0000256" key="2">
    <source>
        <dbReference type="ARBA" id="ARBA00022448"/>
    </source>
</evidence>
<evidence type="ECO:0000256" key="5">
    <source>
        <dbReference type="ARBA" id="ARBA00022927"/>
    </source>
</evidence>
<dbReference type="PANTHER" id="PTHR12428:SF65">
    <property type="entry name" value="CYTOCHROME C OXIDASE ASSEMBLY PROTEIN COX18, MITOCHONDRIAL"/>
    <property type="match status" value="1"/>
</dbReference>
<keyword evidence="6 10" id="KW-1133">Transmembrane helix</keyword>
<evidence type="ECO:0000256" key="7">
    <source>
        <dbReference type="ARBA" id="ARBA00023136"/>
    </source>
</evidence>
<keyword evidence="2" id="KW-0813">Transport</keyword>
<feature type="domain" description="Membrane insertase YidC/Oxa/ALB C-terminal" evidence="11">
    <location>
        <begin position="31"/>
        <end position="236"/>
    </location>
</feature>
<dbReference type="InterPro" id="IPR047196">
    <property type="entry name" value="YidC_ALB_C"/>
</dbReference>
<comment type="caution">
    <text evidence="12">The sequence shown here is derived from an EMBL/GenBank/DDBJ whole genome shotgun (WGS) entry which is preliminary data.</text>
</comment>
<sequence>MISSFFTTAIYDPLYNGLIFLVSIAPLHDVGIAIVLLTIIVRLILFPLAQKSIKAQVVMKKVEPELKNIREKYKKDKQEQAKQTMALYKEQNINPISGILLLLIQLPIIFGLYWVFFKGGLPVVDTSRLYSFLTAPTEANMQFLGLIDMAGRSILLAFLAGGTQFIHARIAFAKNATPRPKNPTMKDDLAHSMQLQMRYVLPIIIGVIAYTISAAVALYWAASNTFTIFQELYVRRKLRIQEEKNGTESKDNN</sequence>
<feature type="transmembrane region" description="Helical" evidence="10">
    <location>
        <begin position="99"/>
        <end position="117"/>
    </location>
</feature>
<dbReference type="Proteomes" id="UP000228809">
    <property type="component" value="Unassembled WGS sequence"/>
</dbReference>
<dbReference type="GO" id="GO:0032977">
    <property type="term" value="F:membrane insertase activity"/>
    <property type="evidence" value="ECO:0007669"/>
    <property type="project" value="InterPro"/>
</dbReference>
<evidence type="ECO:0000256" key="9">
    <source>
        <dbReference type="RuleBase" id="RU003945"/>
    </source>
</evidence>
<keyword evidence="3" id="KW-1003">Cell membrane</keyword>
<evidence type="ECO:0000256" key="3">
    <source>
        <dbReference type="ARBA" id="ARBA00022475"/>
    </source>
</evidence>
<feature type="transmembrane region" description="Helical" evidence="10">
    <location>
        <begin position="199"/>
        <end position="222"/>
    </location>
</feature>
<feature type="transmembrane region" description="Helical" evidence="10">
    <location>
        <begin position="153"/>
        <end position="172"/>
    </location>
</feature>
<dbReference type="PANTHER" id="PTHR12428">
    <property type="entry name" value="OXA1"/>
    <property type="match status" value="1"/>
</dbReference>
<evidence type="ECO:0000313" key="13">
    <source>
        <dbReference type="Proteomes" id="UP000228809"/>
    </source>
</evidence>
<dbReference type="GO" id="GO:0015031">
    <property type="term" value="P:protein transport"/>
    <property type="evidence" value="ECO:0007669"/>
    <property type="project" value="UniProtKB-KW"/>
</dbReference>
<evidence type="ECO:0000256" key="1">
    <source>
        <dbReference type="ARBA" id="ARBA00004651"/>
    </source>
</evidence>
<evidence type="ECO:0000256" key="10">
    <source>
        <dbReference type="SAM" id="Phobius"/>
    </source>
</evidence>
<keyword evidence="7 10" id="KW-0472">Membrane</keyword>
<dbReference type="Pfam" id="PF02096">
    <property type="entry name" value="60KD_IMP"/>
    <property type="match status" value="1"/>
</dbReference>
<name>A0A2M6WDJ7_9BACT</name>
<dbReference type="GO" id="GO:0051205">
    <property type="term" value="P:protein insertion into membrane"/>
    <property type="evidence" value="ECO:0007669"/>
    <property type="project" value="TreeGrafter"/>
</dbReference>
<reference evidence="13" key="1">
    <citation type="submission" date="2017-09" db="EMBL/GenBank/DDBJ databases">
        <title>Depth-based differentiation of microbial function through sediment-hosted aquifers and enrichment of novel symbionts in the deep terrestrial subsurface.</title>
        <authorList>
            <person name="Probst A.J."/>
            <person name="Ladd B."/>
            <person name="Jarett J.K."/>
            <person name="Geller-Mcgrath D.E."/>
            <person name="Sieber C.M.K."/>
            <person name="Emerson J.B."/>
            <person name="Anantharaman K."/>
            <person name="Thomas B.C."/>
            <person name="Malmstrom R."/>
            <person name="Stieglmeier M."/>
            <person name="Klingl A."/>
            <person name="Woyke T."/>
            <person name="Ryan C.M."/>
            <person name="Banfield J.F."/>
        </authorList>
    </citation>
    <scope>NUCLEOTIDE SEQUENCE [LARGE SCALE GENOMIC DNA]</scope>
</reference>
<feature type="transmembrane region" description="Helical" evidence="10">
    <location>
        <begin position="20"/>
        <end position="45"/>
    </location>
</feature>
<gene>
    <name evidence="12" type="ORF">COU17_03630</name>
</gene>
<dbReference type="NCBIfam" id="TIGR03592">
    <property type="entry name" value="yidC_oxa1_cterm"/>
    <property type="match status" value="1"/>
</dbReference>
<evidence type="ECO:0000313" key="12">
    <source>
        <dbReference type="EMBL" id="PIT90856.1"/>
    </source>
</evidence>
<dbReference type="GO" id="GO:0005886">
    <property type="term" value="C:plasma membrane"/>
    <property type="evidence" value="ECO:0007669"/>
    <property type="project" value="UniProtKB-SubCell"/>
</dbReference>
<evidence type="ECO:0000256" key="4">
    <source>
        <dbReference type="ARBA" id="ARBA00022692"/>
    </source>
</evidence>
<evidence type="ECO:0000256" key="6">
    <source>
        <dbReference type="ARBA" id="ARBA00022989"/>
    </source>
</evidence>
<keyword evidence="8" id="KW-0143">Chaperone</keyword>
<comment type="similarity">
    <text evidence="9">Belongs to the OXA1/ALB3/YidC family.</text>
</comment>
<keyword evidence="4 9" id="KW-0812">Transmembrane</keyword>